<reference evidence="3 4" key="1">
    <citation type="submission" date="2015-12" db="EMBL/GenBank/DDBJ databases">
        <title>Genome sequence of Tistrella mobilis MCCC 1A02139.</title>
        <authorList>
            <person name="Lu L."/>
            <person name="Lai Q."/>
            <person name="Shao Z."/>
            <person name="Qian P."/>
        </authorList>
    </citation>
    <scope>NUCLEOTIDE SEQUENCE [LARGE SCALE GENOMIC DNA]</scope>
    <source>
        <strain evidence="3 4">MCCC 1A02139</strain>
    </source>
</reference>
<gene>
    <name evidence="3" type="ORF">AUP44_12465</name>
</gene>
<evidence type="ECO:0000313" key="3">
    <source>
        <dbReference type="EMBL" id="KYO50581.1"/>
    </source>
</evidence>
<dbReference type="Gene3D" id="3.40.50.12030">
    <property type="entry name" value="Uncharacterised protein family UPF0261, NC domain"/>
    <property type="match status" value="1"/>
</dbReference>
<organism evidence="3 4">
    <name type="scientific">Tistrella mobilis</name>
    <dbReference type="NCBI Taxonomy" id="171437"/>
    <lineage>
        <taxon>Bacteria</taxon>
        <taxon>Pseudomonadati</taxon>
        <taxon>Pseudomonadota</taxon>
        <taxon>Alphaproteobacteria</taxon>
        <taxon>Geminicoccales</taxon>
        <taxon>Geminicoccaceae</taxon>
        <taxon>Tistrella</taxon>
    </lineage>
</organism>
<feature type="domain" description="UPF0261" evidence="2">
    <location>
        <begin position="188"/>
        <end position="404"/>
    </location>
</feature>
<dbReference type="Proteomes" id="UP000075787">
    <property type="component" value="Unassembled WGS sequence"/>
</dbReference>
<dbReference type="GeneID" id="97242103"/>
<evidence type="ECO:0000259" key="2">
    <source>
        <dbReference type="Pfam" id="PF23189"/>
    </source>
</evidence>
<dbReference type="PANTHER" id="PTHR31862:SF1">
    <property type="entry name" value="UPF0261 DOMAIN PROTEIN (AFU_ORTHOLOGUE AFUA_1G10120)"/>
    <property type="match status" value="1"/>
</dbReference>
<dbReference type="NCBIfam" id="NF002674">
    <property type="entry name" value="PRK02399.1-2"/>
    <property type="match status" value="1"/>
</dbReference>
<dbReference type="InterPro" id="IPR044122">
    <property type="entry name" value="UPF0261_N"/>
</dbReference>
<dbReference type="OrthoDB" id="9776369at2"/>
<proteinExistence type="predicted"/>
<name>A0A161PZZ7_9PROT</name>
<evidence type="ECO:0000259" key="1">
    <source>
        <dbReference type="Pfam" id="PF06792"/>
    </source>
</evidence>
<comment type="caution">
    <text evidence="3">The sequence shown here is derived from an EMBL/GenBank/DDBJ whole genome shotgun (WGS) entry which is preliminary data.</text>
</comment>
<dbReference type="InterPro" id="IPR051353">
    <property type="entry name" value="Tobamovirus_resist_UPF0261"/>
</dbReference>
<dbReference type="AlphaFoldDB" id="A0A161PZZ7"/>
<dbReference type="NCBIfam" id="NF002673">
    <property type="entry name" value="PRK02399.1-1"/>
    <property type="match status" value="1"/>
</dbReference>
<evidence type="ECO:0000313" key="4">
    <source>
        <dbReference type="Proteomes" id="UP000075787"/>
    </source>
</evidence>
<sequence length="407" mass="42703">MTDTTDAPFVVVTGTCDTKSDELVYLRDLIRAAGVAVKLVDVAPRGSSGAADVTTRDVLAALPGAAEELAATADRGQAVAIVARAFAAWVDAQAPRILGMIGAGGSGNTALITPGMGRLPVGTPKIMISTVASGDVAPYVGPNDIAMLYSVVDLAGLNSISRKVLGNAANMMAGAVTRPLPDAVVPERPALGLTMFGVTTPCIEQVVARLEADYECFVFHATGTGGRTMEKLADSGRLAGMIDVTTTEVADLLMGGVMSAGEDRLGAAIRTRLPYVGSCGALDMVNFGGLESVPARYRDRQLHVHNAQVTLMRTTPEENDRMGRWIGERLNRMEGEVRFLLPLGGVSVIDVPGAPFHDPEADAALFAALRETVRQTDRRRLIDLPHAVNDPAFAEAVVAAFLDIAGR</sequence>
<dbReference type="EMBL" id="LPZR01000196">
    <property type="protein sequence ID" value="KYO50581.1"/>
    <property type="molecule type" value="Genomic_DNA"/>
</dbReference>
<feature type="domain" description="UPF0261" evidence="1">
    <location>
        <begin position="9"/>
        <end position="178"/>
    </location>
</feature>
<dbReference type="InterPro" id="IPR056778">
    <property type="entry name" value="UPF0261_C"/>
</dbReference>
<dbReference type="Pfam" id="PF06792">
    <property type="entry name" value="UPF0261"/>
    <property type="match status" value="1"/>
</dbReference>
<dbReference type="CDD" id="cd15488">
    <property type="entry name" value="Tm-1-like"/>
    <property type="match status" value="1"/>
</dbReference>
<dbReference type="PIRSF" id="PIRSF033271">
    <property type="entry name" value="UCP033271"/>
    <property type="match status" value="1"/>
</dbReference>
<dbReference type="RefSeq" id="WP_062767848.1">
    <property type="nucleotide sequence ID" value="NZ_CP121045.1"/>
</dbReference>
<dbReference type="Gene3D" id="3.40.50.12020">
    <property type="entry name" value="Uncharacterised protein family UPF0261, NN domain"/>
    <property type="match status" value="1"/>
</dbReference>
<dbReference type="Pfam" id="PF23189">
    <property type="entry name" value="UPF0261_C"/>
    <property type="match status" value="1"/>
</dbReference>
<accession>A0A161PZZ7</accession>
<dbReference type="InterPro" id="IPR008322">
    <property type="entry name" value="UPF0261"/>
</dbReference>
<dbReference type="PANTHER" id="PTHR31862">
    <property type="entry name" value="UPF0261 DOMAIN PROTEIN (AFU_ORTHOLOGUE AFUA_1G10120)"/>
    <property type="match status" value="1"/>
</dbReference>
<protein>
    <submittedName>
        <fullName evidence="3">Uncharacterized protein</fullName>
    </submittedName>
</protein>